<dbReference type="Gene3D" id="3.30.1370.10">
    <property type="entry name" value="K Homology domain, type 1"/>
    <property type="match status" value="1"/>
</dbReference>
<keyword evidence="1" id="KW-0694">RNA-binding</keyword>
<evidence type="ECO:0000313" key="4">
    <source>
        <dbReference type="Proteomes" id="UP000053815"/>
    </source>
</evidence>
<dbReference type="SUPFAM" id="SSF54791">
    <property type="entry name" value="Eukaryotic type KH-domain (KH-domain type I)"/>
    <property type="match status" value="1"/>
</dbReference>
<accession>A0A0C9MJT7</accession>
<reference evidence="3" key="1">
    <citation type="submission" date="2014-09" db="EMBL/GenBank/DDBJ databases">
        <title>Draft genome sequence of an oleaginous Mucoromycotina fungus Mucor ambiguus NBRC6742.</title>
        <authorList>
            <person name="Takeda I."/>
            <person name="Yamane N."/>
            <person name="Morita T."/>
            <person name="Tamano K."/>
            <person name="Machida M."/>
            <person name="Baker S."/>
            <person name="Koike H."/>
        </authorList>
    </citation>
    <scope>NUCLEOTIDE SEQUENCE</scope>
    <source>
        <strain evidence="3">NBRC 6742</strain>
    </source>
</reference>
<gene>
    <name evidence="3" type="ORF">MAM1_0017d01568</name>
</gene>
<evidence type="ECO:0000313" key="3">
    <source>
        <dbReference type="EMBL" id="GAN02128.1"/>
    </source>
</evidence>
<dbReference type="InterPro" id="IPR004087">
    <property type="entry name" value="KH_dom"/>
</dbReference>
<name>A0A0C9MJT7_9FUNG</name>
<feature type="domain" description="K Homology" evidence="2">
    <location>
        <begin position="28"/>
        <end position="99"/>
    </location>
</feature>
<dbReference type="InterPro" id="IPR004088">
    <property type="entry name" value="KH_dom_type_1"/>
</dbReference>
<organism evidence="3">
    <name type="scientific">Mucor ambiguus</name>
    <dbReference type="NCBI Taxonomy" id="91626"/>
    <lineage>
        <taxon>Eukaryota</taxon>
        <taxon>Fungi</taxon>
        <taxon>Fungi incertae sedis</taxon>
        <taxon>Mucoromycota</taxon>
        <taxon>Mucoromycotina</taxon>
        <taxon>Mucoromycetes</taxon>
        <taxon>Mucorales</taxon>
        <taxon>Mucorineae</taxon>
        <taxon>Mucoraceae</taxon>
        <taxon>Mucor</taxon>
    </lineage>
</organism>
<dbReference type="AlphaFoldDB" id="A0A0C9MJT7"/>
<dbReference type="EMBL" id="DF836306">
    <property type="protein sequence ID" value="GAN02128.1"/>
    <property type="molecule type" value="Genomic_DNA"/>
</dbReference>
<proteinExistence type="predicted"/>
<dbReference type="Pfam" id="PF00013">
    <property type="entry name" value="KH_1"/>
    <property type="match status" value="1"/>
</dbReference>
<dbReference type="GO" id="GO:0003723">
    <property type="term" value="F:RNA binding"/>
    <property type="evidence" value="ECO:0007669"/>
    <property type="project" value="UniProtKB-UniRule"/>
</dbReference>
<dbReference type="PROSITE" id="PS50084">
    <property type="entry name" value="KH_TYPE_1"/>
    <property type="match status" value="1"/>
</dbReference>
<keyword evidence="4" id="KW-1185">Reference proteome</keyword>
<sequence length="234" mass="26761">MPWEAPLPRTANDLLASYSNYEKHHKTNRISLRVLIPCSYSGKIIGPQGKTIQNISSFYHVILQFSKLESPRPFKRLFTIRGKPEDCAMACTNCFELLVSIYNDPILNGVDCILPDLFIDHLKETKVFQGMAEQTSTEIRIMSNFLPGSTERIVRISIPTGSKDIQSLYRALKILALQLEENLTLYMCAPDNKFYQQEVEGDLLFTDDDAHASDQAEEIYCELTTQAQHYLRME</sequence>
<dbReference type="STRING" id="91626.A0A0C9MJT7"/>
<dbReference type="OrthoDB" id="2367755at2759"/>
<dbReference type="Proteomes" id="UP000053815">
    <property type="component" value="Unassembled WGS sequence"/>
</dbReference>
<dbReference type="SMART" id="SM00322">
    <property type="entry name" value="KH"/>
    <property type="match status" value="1"/>
</dbReference>
<protein>
    <recommendedName>
        <fullName evidence="2">K Homology domain-containing protein</fullName>
    </recommendedName>
</protein>
<evidence type="ECO:0000259" key="2">
    <source>
        <dbReference type="SMART" id="SM00322"/>
    </source>
</evidence>
<dbReference type="InterPro" id="IPR036612">
    <property type="entry name" value="KH_dom_type_1_sf"/>
</dbReference>
<evidence type="ECO:0000256" key="1">
    <source>
        <dbReference type="PROSITE-ProRule" id="PRU00117"/>
    </source>
</evidence>